<evidence type="ECO:0008006" key="4">
    <source>
        <dbReference type="Google" id="ProtNLM"/>
    </source>
</evidence>
<accession>A0ABV2RG27</accession>
<evidence type="ECO:0000313" key="2">
    <source>
        <dbReference type="EMBL" id="MET4685529.1"/>
    </source>
</evidence>
<dbReference type="Proteomes" id="UP001549313">
    <property type="component" value="Unassembled WGS sequence"/>
</dbReference>
<organism evidence="2 3">
    <name type="scientific">Brevundimonas faecalis</name>
    <dbReference type="NCBI Taxonomy" id="947378"/>
    <lineage>
        <taxon>Bacteria</taxon>
        <taxon>Pseudomonadati</taxon>
        <taxon>Pseudomonadota</taxon>
        <taxon>Alphaproteobacteria</taxon>
        <taxon>Caulobacterales</taxon>
        <taxon>Caulobacteraceae</taxon>
        <taxon>Brevundimonas</taxon>
    </lineage>
</organism>
<sequence>MLNVKRAEILGSTALAAAILFHTFDLDQQARAQSQTQPAAPCCEKQGGAQADAVIRGGAVQKGRETGRAAAPEDAWTVKMGGHRPEAAVQTDPADPATTPSAPSAERKSISEKGLPRAAPPPDVAKSISEKGVSGTRNH</sequence>
<feature type="compositionally biased region" description="Low complexity" evidence="1">
    <location>
        <begin position="91"/>
        <end position="104"/>
    </location>
</feature>
<proteinExistence type="predicted"/>
<dbReference type="RefSeq" id="WP_354090498.1">
    <property type="nucleotide sequence ID" value="NZ_JBEPTF010000007.1"/>
</dbReference>
<feature type="compositionally biased region" description="Basic and acidic residues" evidence="1">
    <location>
        <begin position="105"/>
        <end position="115"/>
    </location>
</feature>
<gene>
    <name evidence="2" type="ORF">ABIE19_003482</name>
</gene>
<evidence type="ECO:0000256" key="1">
    <source>
        <dbReference type="SAM" id="MobiDB-lite"/>
    </source>
</evidence>
<feature type="region of interest" description="Disordered" evidence="1">
    <location>
        <begin position="60"/>
        <end position="139"/>
    </location>
</feature>
<keyword evidence="3" id="KW-1185">Reference proteome</keyword>
<protein>
    <recommendedName>
        <fullName evidence="4">Tat pathway signal protein</fullName>
    </recommendedName>
</protein>
<reference evidence="2 3" key="1">
    <citation type="submission" date="2024-06" db="EMBL/GenBank/DDBJ databases">
        <title>Sorghum-associated microbial communities from plants grown in Nebraska, USA.</title>
        <authorList>
            <person name="Schachtman D."/>
        </authorList>
    </citation>
    <scope>NUCLEOTIDE SEQUENCE [LARGE SCALE GENOMIC DNA]</scope>
    <source>
        <strain evidence="2 3">2814</strain>
    </source>
</reference>
<name>A0ABV2RG27_9CAUL</name>
<comment type="caution">
    <text evidence="2">The sequence shown here is derived from an EMBL/GenBank/DDBJ whole genome shotgun (WGS) entry which is preliminary data.</text>
</comment>
<dbReference type="EMBL" id="JBEPTF010000007">
    <property type="protein sequence ID" value="MET4685529.1"/>
    <property type="molecule type" value="Genomic_DNA"/>
</dbReference>
<evidence type="ECO:0000313" key="3">
    <source>
        <dbReference type="Proteomes" id="UP001549313"/>
    </source>
</evidence>